<dbReference type="AlphaFoldDB" id="A0A0M7AJ13"/>
<evidence type="ECO:0000313" key="4">
    <source>
        <dbReference type="Proteomes" id="UP000049983"/>
    </source>
</evidence>
<dbReference type="STRING" id="311410.LA5095_00640"/>
<feature type="compositionally biased region" description="Basic and acidic residues" evidence="1">
    <location>
        <begin position="304"/>
        <end position="316"/>
    </location>
</feature>
<dbReference type="Proteomes" id="UP000049983">
    <property type="component" value="Unassembled WGS sequence"/>
</dbReference>
<feature type="transmembrane region" description="Helical" evidence="2">
    <location>
        <begin position="548"/>
        <end position="565"/>
    </location>
</feature>
<feature type="transmembrane region" description="Helical" evidence="2">
    <location>
        <begin position="50"/>
        <end position="69"/>
    </location>
</feature>
<feature type="transmembrane region" description="Helical" evidence="2">
    <location>
        <begin position="497"/>
        <end position="518"/>
    </location>
</feature>
<proteinExistence type="predicted"/>
<accession>A0A0M7AJ13</accession>
<sequence>MPDLVALLFGALIIGVFSYERFNKATYGGRRQLERLVDLLTPDKLRARKVVFHAYTFYALTMLMIYFFLCAYAEVIPYLGGPDIVSDTVGASQLPTAPTDDADSSTTGFVPLPNSDSVFWAQPLSSETGPSEKRNFLDIGIDPSISLTIALIIVGLAPTFPILQRFEDWMRSAAHRLAGIPTRVIGAGEDLQRNSIQIRDAGDPGNDIPKNSLLIPRGHWERITHYSKAAEGQLADPQDFHEDLDLIFAISSWILDRKLKLANASQREEFDKLEAALTRRRDVLLLELDEKSSYQAGETLSSSEHSEATLEAETPHEGNGAAENSASREKKRASWERLAEHADHLADDLCILLALYVEHEIIISEATHKRSDKNTPSSVRQQILAKEKLEAFLSDLLNEHAGPVHSRSHAMLTILWSAGITILLAVAWSIFPGPYESALQSGTPGNPYWRALGYATTSFNSFCIPIIIALALRDGARQTHRWRNMSQSHWTKKLPQALLLVFISWAVATLFIIGLVLWRSAIESGGWSENQRTVWTTLRSSFEYNAPTPLRGAVLALILVVLLDAASTMSRSAVAQKTQAWSRGWAIRAAIIMGLCGGATRFLTSWASALNRSAEQPQLDAIDHGLIAYAAIYSSILGFLVVFCIAEALQNQRRRQSGAHAKASQSTGHAPAKSRTAAS</sequence>
<dbReference type="EMBL" id="CXWC01000011">
    <property type="protein sequence ID" value="CTQ73753.1"/>
    <property type="molecule type" value="Genomic_DNA"/>
</dbReference>
<evidence type="ECO:0000313" key="3">
    <source>
        <dbReference type="EMBL" id="CTQ73753.1"/>
    </source>
</evidence>
<keyword evidence="2" id="KW-0812">Transmembrane</keyword>
<feature type="region of interest" description="Disordered" evidence="1">
    <location>
        <begin position="296"/>
        <end position="329"/>
    </location>
</feature>
<protein>
    <submittedName>
        <fullName evidence="3">Uncharacterized protein</fullName>
    </submittedName>
</protein>
<evidence type="ECO:0000256" key="1">
    <source>
        <dbReference type="SAM" id="MobiDB-lite"/>
    </source>
</evidence>
<organism evidence="3 4">
    <name type="scientific">Roseibium album</name>
    <dbReference type="NCBI Taxonomy" id="311410"/>
    <lineage>
        <taxon>Bacteria</taxon>
        <taxon>Pseudomonadati</taxon>
        <taxon>Pseudomonadota</taxon>
        <taxon>Alphaproteobacteria</taxon>
        <taxon>Hyphomicrobiales</taxon>
        <taxon>Stappiaceae</taxon>
        <taxon>Roseibium</taxon>
    </lineage>
</organism>
<evidence type="ECO:0000256" key="2">
    <source>
        <dbReference type="SAM" id="Phobius"/>
    </source>
</evidence>
<dbReference type="OrthoDB" id="7830145at2"/>
<name>A0A0M7AJ13_9HYPH</name>
<gene>
    <name evidence="3" type="ORF">LA5096_03780</name>
</gene>
<dbReference type="GeneID" id="97671108"/>
<feature type="transmembrane region" description="Helical" evidence="2">
    <location>
        <begin position="410"/>
        <end position="431"/>
    </location>
</feature>
<feature type="transmembrane region" description="Helical" evidence="2">
    <location>
        <begin position="451"/>
        <end position="476"/>
    </location>
</feature>
<feature type="transmembrane region" description="Helical" evidence="2">
    <location>
        <begin position="626"/>
        <end position="646"/>
    </location>
</feature>
<feature type="transmembrane region" description="Helical" evidence="2">
    <location>
        <begin position="585"/>
        <end position="606"/>
    </location>
</feature>
<keyword evidence="2" id="KW-1133">Transmembrane helix</keyword>
<dbReference type="RefSeq" id="WP_055111845.1">
    <property type="nucleotide sequence ID" value="NZ_CXWA01000005.1"/>
</dbReference>
<keyword evidence="2" id="KW-0472">Membrane</keyword>
<keyword evidence="4" id="KW-1185">Reference proteome</keyword>
<reference evidence="4" key="1">
    <citation type="submission" date="2015-07" db="EMBL/GenBank/DDBJ databases">
        <authorList>
            <person name="Rodrigo-Torres Lidia"/>
            <person name="Arahal R.David."/>
        </authorList>
    </citation>
    <scope>NUCLEOTIDE SEQUENCE [LARGE SCALE GENOMIC DNA]</scope>
    <source>
        <strain evidence="4">CECT 5096</strain>
    </source>
</reference>
<feature type="transmembrane region" description="Helical" evidence="2">
    <location>
        <begin position="144"/>
        <end position="163"/>
    </location>
</feature>
<feature type="transmembrane region" description="Helical" evidence="2">
    <location>
        <begin position="6"/>
        <end position="22"/>
    </location>
</feature>
<feature type="region of interest" description="Disordered" evidence="1">
    <location>
        <begin position="656"/>
        <end position="679"/>
    </location>
</feature>